<feature type="domain" description="Methyltransferase FkbM" evidence="1">
    <location>
        <begin position="100"/>
        <end position="234"/>
    </location>
</feature>
<dbReference type="GO" id="GO:0008168">
    <property type="term" value="F:methyltransferase activity"/>
    <property type="evidence" value="ECO:0007669"/>
    <property type="project" value="UniProtKB-KW"/>
</dbReference>
<reference evidence="2 3" key="1">
    <citation type="submission" date="2018-10" db="EMBL/GenBank/DDBJ databases">
        <title>Genomic Encyclopedia of Archaeal and Bacterial Type Strains, Phase II (KMG-II): from individual species to whole genera.</title>
        <authorList>
            <person name="Goeker M."/>
        </authorList>
    </citation>
    <scope>NUCLEOTIDE SEQUENCE [LARGE SCALE GENOMIC DNA]</scope>
    <source>
        <strain evidence="2 3">DSM 14219</strain>
    </source>
</reference>
<dbReference type="NCBIfam" id="TIGR01444">
    <property type="entry name" value="fkbM_fam"/>
    <property type="match status" value="1"/>
</dbReference>
<accession>A0A495SDU5</accession>
<name>A0A495SDU5_9FLAO</name>
<sequence length="260" mass="30093">MSFNNYISKLLFNATISVSVKTFVAFIINSKRYSSRFKRNTLDTNNNETFVYKFKREGKKFNLYLRTFKGDIDIFYEVFWKKTYDKPLKILKEKPKVILDLGAHIGLTSIYLSLRYPEAKIIALEASTENFLLLKENTSAFKNIECVNKAVYFEDGIVNFGGEKLSYNQKVSDRGTPTIAVSIDSLMKEYGLNPIDLLKVDIEGGEIDLLSKNNYWLEKVKNIIIEIHHPYTPEDLNKDLEPFGYKIRQHLNAVLSVNKE</sequence>
<keyword evidence="3" id="KW-1185">Reference proteome</keyword>
<dbReference type="AlphaFoldDB" id="A0A495SDU5"/>
<dbReference type="SUPFAM" id="SSF53335">
    <property type="entry name" value="S-adenosyl-L-methionine-dependent methyltransferases"/>
    <property type="match status" value="1"/>
</dbReference>
<dbReference type="InterPro" id="IPR029063">
    <property type="entry name" value="SAM-dependent_MTases_sf"/>
</dbReference>
<dbReference type="InterPro" id="IPR006342">
    <property type="entry name" value="FkbM_mtfrase"/>
</dbReference>
<comment type="caution">
    <text evidence="2">The sequence shown here is derived from an EMBL/GenBank/DDBJ whole genome shotgun (WGS) entry which is preliminary data.</text>
</comment>
<evidence type="ECO:0000259" key="1">
    <source>
        <dbReference type="Pfam" id="PF05050"/>
    </source>
</evidence>
<protein>
    <submittedName>
        <fullName evidence="2">FkbM family methyltransferase</fullName>
    </submittedName>
</protein>
<organism evidence="2 3">
    <name type="scientific">Chryseobacterium defluvii</name>
    <dbReference type="NCBI Taxonomy" id="160396"/>
    <lineage>
        <taxon>Bacteria</taxon>
        <taxon>Pseudomonadati</taxon>
        <taxon>Bacteroidota</taxon>
        <taxon>Flavobacteriia</taxon>
        <taxon>Flavobacteriales</taxon>
        <taxon>Weeksellaceae</taxon>
        <taxon>Chryseobacterium group</taxon>
        <taxon>Chryseobacterium</taxon>
    </lineage>
</organism>
<dbReference type="Gene3D" id="3.40.50.150">
    <property type="entry name" value="Vaccinia Virus protein VP39"/>
    <property type="match status" value="1"/>
</dbReference>
<dbReference type="PANTHER" id="PTHR34203:SF15">
    <property type="entry name" value="SLL1173 PROTEIN"/>
    <property type="match status" value="1"/>
</dbReference>
<gene>
    <name evidence="2" type="ORF">BCF58_2183</name>
</gene>
<dbReference type="Proteomes" id="UP000272428">
    <property type="component" value="Unassembled WGS sequence"/>
</dbReference>
<dbReference type="Pfam" id="PF05050">
    <property type="entry name" value="Methyltransf_21"/>
    <property type="match status" value="1"/>
</dbReference>
<evidence type="ECO:0000313" key="3">
    <source>
        <dbReference type="Proteomes" id="UP000272428"/>
    </source>
</evidence>
<keyword evidence="2" id="KW-0489">Methyltransferase</keyword>
<dbReference type="EMBL" id="RBXB01000002">
    <property type="protein sequence ID" value="RKS98046.1"/>
    <property type="molecule type" value="Genomic_DNA"/>
</dbReference>
<evidence type="ECO:0000313" key="2">
    <source>
        <dbReference type="EMBL" id="RKS98046.1"/>
    </source>
</evidence>
<dbReference type="GO" id="GO:0032259">
    <property type="term" value="P:methylation"/>
    <property type="evidence" value="ECO:0007669"/>
    <property type="project" value="UniProtKB-KW"/>
</dbReference>
<proteinExistence type="predicted"/>
<keyword evidence="2" id="KW-0808">Transferase</keyword>
<dbReference type="PANTHER" id="PTHR34203">
    <property type="entry name" value="METHYLTRANSFERASE, FKBM FAMILY PROTEIN"/>
    <property type="match status" value="1"/>
</dbReference>
<dbReference type="InterPro" id="IPR052514">
    <property type="entry name" value="SAM-dependent_MTase"/>
</dbReference>